<organism evidence="9 10">
    <name type="scientific">Butyrivibrio proteoclasticus (strain ATCC 51982 / DSM 14932 / B316)</name>
    <name type="common">Clostridium proteoclasticum</name>
    <dbReference type="NCBI Taxonomy" id="515622"/>
    <lineage>
        <taxon>Bacteria</taxon>
        <taxon>Bacillati</taxon>
        <taxon>Bacillota</taxon>
        <taxon>Clostridia</taxon>
        <taxon>Lachnospirales</taxon>
        <taxon>Lachnospiraceae</taxon>
        <taxon>Butyrivibrio</taxon>
    </lineage>
</organism>
<keyword evidence="7" id="KW-0812">Transmembrane</keyword>
<evidence type="ECO:0000256" key="1">
    <source>
        <dbReference type="ARBA" id="ARBA00001231"/>
    </source>
</evidence>
<keyword evidence="4 9" id="KW-0378">Hydrolase</keyword>
<keyword evidence="5 9" id="KW-0326">Glycosidase</keyword>
<comment type="catalytic activity">
    <reaction evidence="1">
        <text>Hydrolysis of terminal non-reducing N-acetyl-D-hexosamine residues in N-acetyl-beta-D-hexosaminides.</text>
        <dbReference type="EC" id="3.2.1.52"/>
    </reaction>
</comment>
<dbReference type="STRING" id="515622.bpr_I1795"/>
<evidence type="ECO:0000256" key="6">
    <source>
        <dbReference type="SAM" id="MobiDB-lite"/>
    </source>
</evidence>
<dbReference type="SUPFAM" id="SSF51445">
    <property type="entry name" value="(Trans)glycosidases"/>
    <property type="match status" value="1"/>
</dbReference>
<dbReference type="Pfam" id="PF00933">
    <property type="entry name" value="Glyco_hydro_3"/>
    <property type="match status" value="1"/>
</dbReference>
<dbReference type="Gene3D" id="3.20.20.300">
    <property type="entry name" value="Glycoside hydrolase, family 3, N-terminal domain"/>
    <property type="match status" value="1"/>
</dbReference>
<sequence>MGRIDEQDFDEKRLARRQRRKKSQLIAIIILISTIVLIVGLGAFGIYSIKKVVNAKKAEQEEAAAAASSENQEVVIETPQESAPEPEEMTDGDVLEEIVNSCVSELTLEDKVAGLFMVSPEQFTGVATVVKAGTSTQDALSKYAVGGLYYSAKNIKSVDQITEMIKNTSDMSKYPIFTAVSEDGSENGAITASIGGIETGEINNSDTAYNAGTSIGAALFGYGFNFCFAPDLDISENGKYGTEMESVADIAVSMTSALHDSGVTACTYRFPVSGDTKSAAVANEISKEELTTTIYVAYQRAIGDGQVGAVMMSNVSFPTITGDNTPASLSKVMITDELRGMLGYDGLVVTAPLNEAAITENYTSAEAAVNAINAGADMIFLPENFEEAYQGVLDAVNSGAITEDRINESIKRIYRLKYANKIDEIK</sequence>
<dbReference type="Proteomes" id="UP000001299">
    <property type="component" value="Chromosome 1"/>
</dbReference>
<dbReference type="GO" id="GO:0009254">
    <property type="term" value="P:peptidoglycan turnover"/>
    <property type="evidence" value="ECO:0007669"/>
    <property type="project" value="TreeGrafter"/>
</dbReference>
<dbReference type="RefSeq" id="WP_013281185.1">
    <property type="nucleotide sequence ID" value="NC_014387.1"/>
</dbReference>
<dbReference type="EMBL" id="CP001810">
    <property type="protein sequence ID" value="ADL34531.1"/>
    <property type="molecule type" value="Genomic_DNA"/>
</dbReference>
<evidence type="ECO:0000259" key="8">
    <source>
        <dbReference type="Pfam" id="PF00933"/>
    </source>
</evidence>
<evidence type="ECO:0000256" key="3">
    <source>
        <dbReference type="ARBA" id="ARBA00012663"/>
    </source>
</evidence>
<evidence type="ECO:0000256" key="2">
    <source>
        <dbReference type="ARBA" id="ARBA00005336"/>
    </source>
</evidence>
<keyword evidence="10" id="KW-1185">Reference proteome</keyword>
<evidence type="ECO:0000313" key="9">
    <source>
        <dbReference type="EMBL" id="ADL34531.1"/>
    </source>
</evidence>
<evidence type="ECO:0000256" key="5">
    <source>
        <dbReference type="ARBA" id="ARBA00023295"/>
    </source>
</evidence>
<evidence type="ECO:0000256" key="7">
    <source>
        <dbReference type="SAM" id="Phobius"/>
    </source>
</evidence>
<dbReference type="GO" id="GO:0005975">
    <property type="term" value="P:carbohydrate metabolic process"/>
    <property type="evidence" value="ECO:0007669"/>
    <property type="project" value="InterPro"/>
</dbReference>
<keyword evidence="7" id="KW-1133">Transmembrane helix</keyword>
<dbReference type="PANTHER" id="PTHR30480:SF13">
    <property type="entry name" value="BETA-HEXOSAMINIDASE"/>
    <property type="match status" value="1"/>
</dbReference>
<dbReference type="eggNOG" id="COG1472">
    <property type="taxonomic scope" value="Bacteria"/>
</dbReference>
<gene>
    <name evidence="9" type="primary">bhx3B</name>
    <name evidence="9" type="ordered locus">bpr_I1795</name>
</gene>
<dbReference type="KEGG" id="bpb:bpr_I1795"/>
<name>E0RVB2_BUTPB</name>
<accession>E0RVB2</accession>
<dbReference type="InterPro" id="IPR017853">
    <property type="entry name" value="GH"/>
</dbReference>
<evidence type="ECO:0000256" key="4">
    <source>
        <dbReference type="ARBA" id="ARBA00022801"/>
    </source>
</evidence>
<feature type="compositionally biased region" description="Low complexity" evidence="6">
    <location>
        <begin position="64"/>
        <end position="75"/>
    </location>
</feature>
<proteinExistence type="inferred from homology"/>
<comment type="similarity">
    <text evidence="2">Belongs to the glycosyl hydrolase 3 family.</text>
</comment>
<dbReference type="EC" id="3.2.1.52" evidence="3"/>
<dbReference type="InterPro" id="IPR050226">
    <property type="entry name" value="NagZ_Beta-hexosaminidase"/>
</dbReference>
<feature type="transmembrane region" description="Helical" evidence="7">
    <location>
        <begin position="25"/>
        <end position="47"/>
    </location>
</feature>
<dbReference type="PANTHER" id="PTHR30480">
    <property type="entry name" value="BETA-HEXOSAMINIDASE-RELATED"/>
    <property type="match status" value="1"/>
</dbReference>
<dbReference type="InterPro" id="IPR001764">
    <property type="entry name" value="Glyco_hydro_3_N"/>
</dbReference>
<dbReference type="HOGENOM" id="CLU_008392_0_2_9"/>
<protein>
    <recommendedName>
        <fullName evidence="3">beta-N-acetylhexosaminidase</fullName>
        <ecNumber evidence="3">3.2.1.52</ecNumber>
    </recommendedName>
</protein>
<reference evidence="9 10" key="1">
    <citation type="journal article" date="2010" name="PLoS ONE">
        <title>The glycobiome of the rumen bacterium Butyrivibrio proteoclasticus B316(T) highlights adaptation to a polysaccharide-rich environment.</title>
        <authorList>
            <person name="Kelly W.J."/>
            <person name="Leahy S.C."/>
            <person name="Altermann E."/>
            <person name="Yeoman C.J."/>
            <person name="Dunne J.C."/>
            <person name="Kong Z."/>
            <person name="Pacheco D.M."/>
            <person name="Li D."/>
            <person name="Noel S.J."/>
            <person name="Moon C.D."/>
            <person name="Cookson A.L."/>
            <person name="Attwood G.T."/>
        </authorList>
    </citation>
    <scope>NUCLEOTIDE SEQUENCE [LARGE SCALE GENOMIC DNA]</scope>
    <source>
        <strain evidence="10">ATCC 51982 / DSM 14932 / B316</strain>
    </source>
</reference>
<dbReference type="AlphaFoldDB" id="E0RVB2"/>
<dbReference type="CAZy" id="GH3">
    <property type="family name" value="Glycoside Hydrolase Family 3"/>
</dbReference>
<dbReference type="InterPro" id="IPR036962">
    <property type="entry name" value="Glyco_hydro_3_N_sf"/>
</dbReference>
<evidence type="ECO:0000313" key="10">
    <source>
        <dbReference type="Proteomes" id="UP000001299"/>
    </source>
</evidence>
<dbReference type="GO" id="GO:0004563">
    <property type="term" value="F:beta-N-acetylhexosaminidase activity"/>
    <property type="evidence" value="ECO:0007669"/>
    <property type="project" value="UniProtKB-EC"/>
</dbReference>
<keyword evidence="7" id="KW-0472">Membrane</keyword>
<feature type="region of interest" description="Disordered" evidence="6">
    <location>
        <begin position="64"/>
        <end position="89"/>
    </location>
</feature>
<feature type="domain" description="Glycoside hydrolase family 3 N-terminal" evidence="8">
    <location>
        <begin position="107"/>
        <end position="416"/>
    </location>
</feature>